<proteinExistence type="predicted"/>
<evidence type="ECO:0000313" key="1">
    <source>
        <dbReference type="EMBL" id="KAI3711886.1"/>
    </source>
</evidence>
<dbReference type="Proteomes" id="UP001056120">
    <property type="component" value="Linkage Group LG24"/>
</dbReference>
<sequence length="146" mass="15136">MSTEEMETYYLKVIFGCSGCEGCVRRVTKVLQKIPGVHSISVEASQHKVTVIGNVNPDVLVEKLRKNGKKVSIWGAPSPNPQIEGGSRSKSTGLLGCLSCIRTSKGSSSSGGGGGGSGGNGGGVRSGGKNAHHDEIVEEEYDDGDD</sequence>
<reference evidence="2" key="1">
    <citation type="journal article" date="2022" name="Mol. Ecol. Resour.">
        <title>The genomes of chicory, endive, great burdock and yacon provide insights into Asteraceae palaeo-polyploidization history and plant inulin production.</title>
        <authorList>
            <person name="Fan W."/>
            <person name="Wang S."/>
            <person name="Wang H."/>
            <person name="Wang A."/>
            <person name="Jiang F."/>
            <person name="Liu H."/>
            <person name="Zhao H."/>
            <person name="Xu D."/>
            <person name="Zhang Y."/>
        </authorList>
    </citation>
    <scope>NUCLEOTIDE SEQUENCE [LARGE SCALE GENOMIC DNA]</scope>
    <source>
        <strain evidence="2">cv. Yunnan</strain>
    </source>
</reference>
<evidence type="ECO:0000313" key="2">
    <source>
        <dbReference type="Proteomes" id="UP001056120"/>
    </source>
</evidence>
<comment type="caution">
    <text evidence="1">The sequence shown here is derived from an EMBL/GenBank/DDBJ whole genome shotgun (WGS) entry which is preliminary data.</text>
</comment>
<organism evidence="1 2">
    <name type="scientific">Smallanthus sonchifolius</name>
    <dbReference type="NCBI Taxonomy" id="185202"/>
    <lineage>
        <taxon>Eukaryota</taxon>
        <taxon>Viridiplantae</taxon>
        <taxon>Streptophyta</taxon>
        <taxon>Embryophyta</taxon>
        <taxon>Tracheophyta</taxon>
        <taxon>Spermatophyta</taxon>
        <taxon>Magnoliopsida</taxon>
        <taxon>eudicotyledons</taxon>
        <taxon>Gunneridae</taxon>
        <taxon>Pentapetalae</taxon>
        <taxon>asterids</taxon>
        <taxon>campanulids</taxon>
        <taxon>Asterales</taxon>
        <taxon>Asteraceae</taxon>
        <taxon>Asteroideae</taxon>
        <taxon>Heliantheae alliance</taxon>
        <taxon>Millerieae</taxon>
        <taxon>Smallanthus</taxon>
    </lineage>
</organism>
<name>A0ACB9AQ76_9ASTR</name>
<accession>A0ACB9AQ76</accession>
<keyword evidence="2" id="KW-1185">Reference proteome</keyword>
<reference evidence="1 2" key="2">
    <citation type="journal article" date="2022" name="Mol. Ecol. Resour.">
        <title>The genomes of chicory, endive, great burdock and yacon provide insights into Asteraceae paleo-polyploidization history and plant inulin production.</title>
        <authorList>
            <person name="Fan W."/>
            <person name="Wang S."/>
            <person name="Wang H."/>
            <person name="Wang A."/>
            <person name="Jiang F."/>
            <person name="Liu H."/>
            <person name="Zhao H."/>
            <person name="Xu D."/>
            <person name="Zhang Y."/>
        </authorList>
    </citation>
    <scope>NUCLEOTIDE SEQUENCE [LARGE SCALE GENOMIC DNA]</scope>
    <source>
        <strain evidence="2">cv. Yunnan</strain>
        <tissue evidence="1">Leaves</tissue>
    </source>
</reference>
<dbReference type="EMBL" id="CM042041">
    <property type="protein sequence ID" value="KAI3711886.1"/>
    <property type="molecule type" value="Genomic_DNA"/>
</dbReference>
<gene>
    <name evidence="1" type="ORF">L1987_70435</name>
</gene>
<protein>
    <submittedName>
        <fullName evidence="1">Uncharacterized protein</fullName>
    </submittedName>
</protein>